<dbReference type="OrthoDB" id="2126698at2759"/>
<dbReference type="InterPro" id="IPR002528">
    <property type="entry name" value="MATE_fam"/>
</dbReference>
<feature type="transmembrane region" description="Helical" evidence="3">
    <location>
        <begin position="453"/>
        <end position="475"/>
    </location>
</feature>
<proteinExistence type="inferred from homology"/>
<evidence type="ECO:0000313" key="5">
    <source>
        <dbReference type="Proteomes" id="UP000291116"/>
    </source>
</evidence>
<feature type="transmembrane region" description="Helical" evidence="3">
    <location>
        <begin position="394"/>
        <end position="415"/>
    </location>
</feature>
<feature type="transmembrane region" description="Helical" evidence="3">
    <location>
        <begin position="48"/>
        <end position="68"/>
    </location>
</feature>
<dbReference type="Proteomes" id="UP000291116">
    <property type="component" value="Unassembled WGS sequence"/>
</dbReference>
<feature type="transmembrane region" description="Helical" evidence="3">
    <location>
        <begin position="427"/>
        <end position="447"/>
    </location>
</feature>
<sequence>MMRRLSITSESVRSLELGVDDKKIEEFDRKEGLESESHNFHLWEEMKLLLKIAAPAVVVQFSITFIFPQTASVVGRTLGTEALAGFSLGSLVGNLTCVSIMTGALTAADILMPRAWGAKNYEEMGILAIRGVIICSLFLVIPVIPLCTSMEWIFDRLGQDKDASYLASQWIRFFLIGVPSQLLIRVVQSFLNSQNQVYPMVFASVVASYAVHPILLKTLVPTIGENGSAIAISSTQWLMAGLLFVYLRFRPVEKPETWPSLSLASLSKALSPKPMLEFVSLSLGGVLTLSEWWLWETVCFIVGTFGVVPLVVHTIAYNLVPLLFMPTLGMSIGLTVRMGHIIAYDIVKAKLLAIWCMLFTVVFGAILSTSLYIFRVEIAMLFTDDIEVVEGCKAIWGKLSCYVFVLHIFGINSAILRVLGLQWRMAIIIFGFLWFVTLPSIIFFAVHRGGGLYAVWSILPIFYTVMQVLLAFSYLTADWESIGKEIHDRAHGEQSQKVPTTEDETKALLPSEQKR</sequence>
<organism evidence="4 5">
    <name type="scientific">Pseudo-nitzschia multistriata</name>
    <dbReference type="NCBI Taxonomy" id="183589"/>
    <lineage>
        <taxon>Eukaryota</taxon>
        <taxon>Sar</taxon>
        <taxon>Stramenopiles</taxon>
        <taxon>Ochrophyta</taxon>
        <taxon>Bacillariophyta</taxon>
        <taxon>Bacillariophyceae</taxon>
        <taxon>Bacillariophycidae</taxon>
        <taxon>Bacillariales</taxon>
        <taxon>Bacillariaceae</taxon>
        <taxon>Pseudo-nitzschia</taxon>
    </lineage>
</organism>
<dbReference type="AlphaFoldDB" id="A0A448ZTB3"/>
<keyword evidence="3" id="KW-0812">Transmembrane</keyword>
<evidence type="ECO:0000256" key="1">
    <source>
        <dbReference type="ARBA" id="ARBA00010199"/>
    </source>
</evidence>
<keyword evidence="5" id="KW-1185">Reference proteome</keyword>
<feature type="transmembrane region" description="Helical" evidence="3">
    <location>
        <begin position="124"/>
        <end position="144"/>
    </location>
</feature>
<evidence type="ECO:0000313" key="4">
    <source>
        <dbReference type="EMBL" id="VEU45271.1"/>
    </source>
</evidence>
<evidence type="ECO:0000256" key="2">
    <source>
        <dbReference type="SAM" id="MobiDB-lite"/>
    </source>
</evidence>
<dbReference type="GO" id="GO:0015297">
    <property type="term" value="F:antiporter activity"/>
    <property type="evidence" value="ECO:0007669"/>
    <property type="project" value="InterPro"/>
</dbReference>
<name>A0A448ZTB3_9STRA</name>
<reference evidence="4 5" key="1">
    <citation type="submission" date="2019-01" db="EMBL/GenBank/DDBJ databases">
        <authorList>
            <person name="Ferrante I. M."/>
        </authorList>
    </citation>
    <scope>NUCLEOTIDE SEQUENCE [LARGE SCALE GENOMIC DNA]</scope>
    <source>
        <strain evidence="4 5">B856</strain>
    </source>
</reference>
<evidence type="ECO:0008006" key="6">
    <source>
        <dbReference type="Google" id="ProtNLM"/>
    </source>
</evidence>
<dbReference type="Pfam" id="PF01554">
    <property type="entry name" value="MatE"/>
    <property type="match status" value="2"/>
</dbReference>
<gene>
    <name evidence="4" type="ORF">PSNMU_V1.4_AUG-EV-PASAV3_0124410</name>
</gene>
<dbReference type="EMBL" id="CAACVS010000695">
    <property type="protein sequence ID" value="VEU45271.1"/>
    <property type="molecule type" value="Genomic_DNA"/>
</dbReference>
<feature type="region of interest" description="Disordered" evidence="2">
    <location>
        <begin position="488"/>
        <end position="515"/>
    </location>
</feature>
<protein>
    <recommendedName>
        <fullName evidence="6">Multidrug and toxin extrusion protein</fullName>
    </recommendedName>
</protein>
<comment type="similarity">
    <text evidence="1">Belongs to the multi antimicrobial extrusion (MATE) (TC 2.A.66.1) family.</text>
</comment>
<accession>A0A448ZTB3</accession>
<keyword evidence="3" id="KW-1133">Transmembrane helix</keyword>
<evidence type="ECO:0000256" key="3">
    <source>
        <dbReference type="SAM" id="Phobius"/>
    </source>
</evidence>
<keyword evidence="3" id="KW-0472">Membrane</keyword>
<feature type="transmembrane region" description="Helical" evidence="3">
    <location>
        <begin position="196"/>
        <end position="215"/>
    </location>
</feature>
<dbReference type="GO" id="GO:0042910">
    <property type="term" value="F:xenobiotic transmembrane transporter activity"/>
    <property type="evidence" value="ECO:0007669"/>
    <property type="project" value="InterPro"/>
</dbReference>
<feature type="transmembrane region" description="Helical" evidence="3">
    <location>
        <begin position="227"/>
        <end position="247"/>
    </location>
</feature>
<dbReference type="GO" id="GO:0016020">
    <property type="term" value="C:membrane"/>
    <property type="evidence" value="ECO:0007669"/>
    <property type="project" value="InterPro"/>
</dbReference>
<dbReference type="PANTHER" id="PTHR11206">
    <property type="entry name" value="MULTIDRUG RESISTANCE PROTEIN"/>
    <property type="match status" value="1"/>
</dbReference>
<feature type="transmembrane region" description="Helical" evidence="3">
    <location>
        <begin position="351"/>
        <end position="374"/>
    </location>
</feature>
<feature type="transmembrane region" description="Helical" evidence="3">
    <location>
        <begin position="88"/>
        <end position="112"/>
    </location>
</feature>
<feature type="transmembrane region" description="Helical" evidence="3">
    <location>
        <begin position="315"/>
        <end position="339"/>
    </location>
</feature>